<accession>A0A0C9XA33</accession>
<evidence type="ECO:0000259" key="2">
    <source>
        <dbReference type="PROSITE" id="PS50181"/>
    </source>
</evidence>
<feature type="domain" description="F-box" evidence="2">
    <location>
        <begin position="54"/>
        <end position="103"/>
    </location>
</feature>
<evidence type="ECO:0000313" key="4">
    <source>
        <dbReference type="Proteomes" id="UP000054477"/>
    </source>
</evidence>
<dbReference type="InterPro" id="IPR036047">
    <property type="entry name" value="F-box-like_dom_sf"/>
</dbReference>
<keyword evidence="4" id="KW-1185">Reference proteome</keyword>
<feature type="region of interest" description="Disordered" evidence="1">
    <location>
        <begin position="426"/>
        <end position="451"/>
    </location>
</feature>
<reference evidence="3 4" key="1">
    <citation type="submission" date="2014-04" db="EMBL/GenBank/DDBJ databases">
        <authorList>
            <consortium name="DOE Joint Genome Institute"/>
            <person name="Kuo A."/>
            <person name="Kohler A."/>
            <person name="Nagy L.G."/>
            <person name="Floudas D."/>
            <person name="Copeland A."/>
            <person name="Barry K.W."/>
            <person name="Cichocki N."/>
            <person name="Veneault-Fourrey C."/>
            <person name="LaButti K."/>
            <person name="Lindquist E.A."/>
            <person name="Lipzen A."/>
            <person name="Lundell T."/>
            <person name="Morin E."/>
            <person name="Murat C."/>
            <person name="Sun H."/>
            <person name="Tunlid A."/>
            <person name="Henrissat B."/>
            <person name="Grigoriev I.V."/>
            <person name="Hibbett D.S."/>
            <person name="Martin F."/>
            <person name="Nordberg H.P."/>
            <person name="Cantor M.N."/>
            <person name="Hua S.X."/>
        </authorList>
    </citation>
    <scope>NUCLEOTIDE SEQUENCE [LARGE SCALE GENOMIC DNA]</scope>
    <source>
        <strain evidence="3 4">LaAM-08-1</strain>
    </source>
</reference>
<dbReference type="PROSITE" id="PS50181">
    <property type="entry name" value="FBOX"/>
    <property type="match status" value="1"/>
</dbReference>
<dbReference type="InterPro" id="IPR001810">
    <property type="entry name" value="F-box_dom"/>
</dbReference>
<dbReference type="AlphaFoldDB" id="A0A0C9XA33"/>
<name>A0A0C9XA33_9AGAR</name>
<evidence type="ECO:0000313" key="3">
    <source>
        <dbReference type="EMBL" id="KIJ94501.1"/>
    </source>
</evidence>
<dbReference type="SUPFAM" id="SSF81383">
    <property type="entry name" value="F-box domain"/>
    <property type="match status" value="1"/>
</dbReference>
<sequence length="701" mass="80589">MEAEDCLLPSELVYDLVEWAVDRHDTTNHLAIYVLRRWRRLIPKGVFRPPDGYLEPISSTHVDILYEIFEHLHPIDLYHISQANRAFRTLLSHPNSSSAWNLAFENHLTLPKCPPVTPDFPTKMSWLEWAGMLFGRLVCQDCGKGDPPPNMHFPRFQCDDCSFANNSVMGAIGGYSIAYNLVRKGQFLQLLEDGNLLNTIDEWCQYTELKAVHEAITGYEDAIMREEPGAKEAFDAYKARRKASVDPINEHAASCLYWAEELRKCYVGDLERRQSNIIKRIQSRFKRLGYHPEDVRNATSEIAPHVDSINRPRLSNKQWEALKPRFEPAVIRVQDERRARERGILINKRKEFVHELYREYKKSVPPLTWAYLPPHYAVYQFKPFEDLINAPHDDELGKASCEDAFCCLPKEIQDWTLTKKRQLVSLLPGPGNGGTTTSQHAGSSSELSGPSQEVEDNFEALQLATSVFCCLGSNISPQRKTGLCLIGWEAAGPHLRCSSLEAYWEKRLHFNQRGHEAATVLVNLACLDPRTTTAADMDRLDYRYICTSCRIASYSGFTGRHAYNWRDAVLHYIKRDGQGIHASPTWSLLTTEAGHDIKCREEHDPYTTESSWSCALCPEHFKNMVPRTEAVRHVKLKHNILTPVENTDFFYLITRTDRTPRRQAGFPQDPSAEYRCTYCVSRLHNMKGILRHLRRWLLPPF</sequence>
<evidence type="ECO:0000256" key="1">
    <source>
        <dbReference type="SAM" id="MobiDB-lite"/>
    </source>
</evidence>
<dbReference type="OrthoDB" id="2823912at2759"/>
<dbReference type="CDD" id="cd09917">
    <property type="entry name" value="F-box_SF"/>
    <property type="match status" value="1"/>
</dbReference>
<reference evidence="4" key="2">
    <citation type="submission" date="2015-01" db="EMBL/GenBank/DDBJ databases">
        <title>Evolutionary Origins and Diversification of the Mycorrhizal Mutualists.</title>
        <authorList>
            <consortium name="DOE Joint Genome Institute"/>
            <consortium name="Mycorrhizal Genomics Consortium"/>
            <person name="Kohler A."/>
            <person name="Kuo A."/>
            <person name="Nagy L.G."/>
            <person name="Floudas D."/>
            <person name="Copeland A."/>
            <person name="Barry K.W."/>
            <person name="Cichocki N."/>
            <person name="Veneault-Fourrey C."/>
            <person name="LaButti K."/>
            <person name="Lindquist E.A."/>
            <person name="Lipzen A."/>
            <person name="Lundell T."/>
            <person name="Morin E."/>
            <person name="Murat C."/>
            <person name="Riley R."/>
            <person name="Ohm R."/>
            <person name="Sun H."/>
            <person name="Tunlid A."/>
            <person name="Henrissat B."/>
            <person name="Grigoriev I.V."/>
            <person name="Hibbett D.S."/>
            <person name="Martin F."/>
        </authorList>
    </citation>
    <scope>NUCLEOTIDE SEQUENCE [LARGE SCALE GENOMIC DNA]</scope>
    <source>
        <strain evidence="4">LaAM-08-1</strain>
    </source>
</reference>
<feature type="compositionally biased region" description="Polar residues" evidence="1">
    <location>
        <begin position="438"/>
        <end position="451"/>
    </location>
</feature>
<dbReference type="HOGENOM" id="CLU_010790_5_0_1"/>
<protein>
    <recommendedName>
        <fullName evidence="2">F-box domain-containing protein</fullName>
    </recommendedName>
</protein>
<dbReference type="STRING" id="1095629.A0A0C9XA33"/>
<proteinExistence type="predicted"/>
<organism evidence="3 4">
    <name type="scientific">Laccaria amethystina LaAM-08-1</name>
    <dbReference type="NCBI Taxonomy" id="1095629"/>
    <lineage>
        <taxon>Eukaryota</taxon>
        <taxon>Fungi</taxon>
        <taxon>Dikarya</taxon>
        <taxon>Basidiomycota</taxon>
        <taxon>Agaricomycotina</taxon>
        <taxon>Agaricomycetes</taxon>
        <taxon>Agaricomycetidae</taxon>
        <taxon>Agaricales</taxon>
        <taxon>Agaricineae</taxon>
        <taxon>Hydnangiaceae</taxon>
        <taxon>Laccaria</taxon>
    </lineage>
</organism>
<gene>
    <name evidence="3" type="ORF">K443DRAFT_683705</name>
</gene>
<dbReference type="EMBL" id="KN838790">
    <property type="protein sequence ID" value="KIJ94501.1"/>
    <property type="molecule type" value="Genomic_DNA"/>
</dbReference>
<dbReference type="Proteomes" id="UP000054477">
    <property type="component" value="Unassembled WGS sequence"/>
</dbReference>